<dbReference type="InterPro" id="IPR043993">
    <property type="entry name" value="T4SS_pilin"/>
</dbReference>
<dbReference type="SUPFAM" id="SSF49899">
    <property type="entry name" value="Concanavalin A-like lectins/glucanases"/>
    <property type="match status" value="1"/>
</dbReference>
<feature type="chain" id="PRO_5002539111" description="LamG-like jellyroll fold domain-containing protein" evidence="4">
    <location>
        <begin position="34"/>
        <end position="3736"/>
    </location>
</feature>
<keyword evidence="1 4" id="KW-0732">Signal</keyword>
<dbReference type="Pfam" id="PF13385">
    <property type="entry name" value="Laminin_G_3"/>
    <property type="match status" value="1"/>
</dbReference>
<keyword evidence="3" id="KW-1133">Transmembrane helix</keyword>
<keyword evidence="3" id="KW-0472">Membrane</keyword>
<evidence type="ECO:0000313" key="6">
    <source>
        <dbReference type="EMBL" id="KKU14228.1"/>
    </source>
</evidence>
<evidence type="ECO:0000256" key="2">
    <source>
        <dbReference type="ARBA" id="ARBA00023157"/>
    </source>
</evidence>
<evidence type="ECO:0000256" key="1">
    <source>
        <dbReference type="ARBA" id="ARBA00022729"/>
    </source>
</evidence>
<dbReference type="Gene3D" id="2.60.40.10">
    <property type="entry name" value="Immunoglobulins"/>
    <property type="match status" value="3"/>
</dbReference>
<proteinExistence type="predicted"/>
<dbReference type="SMART" id="SM00560">
    <property type="entry name" value="LamGL"/>
    <property type="match status" value="1"/>
</dbReference>
<dbReference type="EMBL" id="LCLH01000003">
    <property type="protein sequence ID" value="KKU14228.1"/>
    <property type="molecule type" value="Genomic_DNA"/>
</dbReference>
<gene>
    <name evidence="6" type="ORF">UX20_C0003G0009</name>
</gene>
<dbReference type="InterPro" id="IPR006558">
    <property type="entry name" value="LamG-like"/>
</dbReference>
<evidence type="ECO:0000256" key="3">
    <source>
        <dbReference type="SAM" id="Phobius"/>
    </source>
</evidence>
<dbReference type="SUPFAM" id="SSF81296">
    <property type="entry name" value="E set domains"/>
    <property type="match status" value="1"/>
</dbReference>
<dbReference type="CDD" id="cd00102">
    <property type="entry name" value="IPT"/>
    <property type="match status" value="1"/>
</dbReference>
<organism evidence="6 7">
    <name type="scientific">Candidatus Magasanikbacteria bacterium GW2011_GWC2_45_8</name>
    <dbReference type="NCBI Taxonomy" id="1619050"/>
    <lineage>
        <taxon>Bacteria</taxon>
        <taxon>Candidatus Magasanikiibacteriota</taxon>
    </lineage>
</organism>
<dbReference type="PATRIC" id="fig|1619050.3.peg.51"/>
<protein>
    <recommendedName>
        <fullName evidence="5">LamG-like jellyroll fold domain-containing protein</fullName>
    </recommendedName>
</protein>
<feature type="transmembrane region" description="Helical" evidence="3">
    <location>
        <begin position="114"/>
        <end position="132"/>
    </location>
</feature>
<feature type="signal peptide" evidence="4">
    <location>
        <begin position="1"/>
        <end position="33"/>
    </location>
</feature>
<evidence type="ECO:0000259" key="5">
    <source>
        <dbReference type="SMART" id="SM00560"/>
    </source>
</evidence>
<sequence length="3736" mass="398545">MTRAKYTIRWMKFLVLVSVAVFLLTAFAPVAYAQNFAPTQVGSNTDALGVGGIGASTGLVDTDPRIIAAKIIRIALGLLGVIVIGLMIYAGYLWMTAGGDEEKVATAKKVLRNAVIGLAIILSSVAITQFIISKLTSAIMGAPQKQGGGGCVGDECLKPEFSVFYATTTPQSPPQLPIKNVVISIDFFNGLGAPAVLDQSTVSVDSGKTILDGAITIVKKGAIDAKGVLTPVPADSPTDPFAGELKFVDQNTVEFHPIGSCADAENPLNSSSNTDCFEKNTVYQVTLKNSIASKSGKALDCSAVHPCVSQFITGEKYDAEPPKISLVQPGNNALVGNSLPTLMSAEVSDDAGVKKVAFYENENSNIVDKILNPFLVSGLVSDQTWKPKLKDPNKAEVVQLTAKAYDIDNHETLSEPQTIKILPAWCFNNTLDEDKGEGKASTVIGAPDCGQNSECGSCQGEGCDTDLECAAGICIPQPGVKVSLTAQNTKYKAEASGLPPFNKIIPYYEWYIDGTPLTVAYLPFDKTSDTSKFTSNLSVPSDALNASQVAHAIVSGPDWKNNEGVIGAAYQFKSPTDYIETNVLPWKGNQLSLQWWMKRSNLVVPKLFMIAQIKDSLSVQTNASGNVTVSVKAGDAGNISLAEKGNWPLPKADDAWHQVTVVFDGSSILYYVDGVQDTASVAFAHTVNATNNPLVIGYKGNKGTIAFDGLIDEVRIFTRILNAQQLQTEFKSATETQMPADTLDVNVAPAKTIITADIWQLSKAGYEITNTKAPYREKKGICVNVPKITNVIQTSGAEDNYVTVVGQSFGAYKQGVSSVSFSKVASPQPAKADQWVGADLCSVKAWHDNYVVVKVPKGAVTGPIKIDAQSSSLQGYENLVFRDTSADAFGPVFNPSEVFKVTNEKFPGLCTVDPENVSAGDIMKLTGTQLVDGKSPGDAILLGVENEALNEFGAWSNFLILDIKVPVTIAAGQTSVKVQSRGMKSNTLPLGVFSTAGDTNPHIFSMNPTEGPIGTYVTLTGINFGTNGEVVFSQGGDTFVADLPPAYCGSTWTTGQIVVKVPQKIQQNKGDYSVSVVIKKGSANAASNKKIFTVNADSLKPGLCKLDPDNGPLFSAQFGGIAFKGEGFGDAPGSIKFTKDAQVSDQKFFAWGDTLIDTRKFSDIEKSAQAQFKTGPANVLNAQKLPSNSLQFKIQNCKEELQKGKELAAVCGEGNSCCASGVCQVKGQCPEDKKPGASVYMWSFTTGKLPIVPKVLEQCGAFCTKSGKSCSKIGTTDGCDKKIDNDICKLVTPSPSPSKVWEGAANICVNAVVKVRFDTSVDIEEKSTQQAIILYECQDKTTCILEDTKQIVPVSYSLGGWSSGGKGGTKVTMSPLDDLAPDKPYGVLVTTKVKSLPGALSEAMIENATCPAISKNVKINGISNLKAAYCTTFVTRPTKDYCELGAVVVDPVDSSVFDFNKQFKDFYSVTPIAKGDVCAALDGDDYDWTWSPTDKPSVAQFQKTSDYADISNNAGDKGFVKSNQDLNTKNKETPFDTPEQIVATWVDKVLNPAGLIKGTAQLTIKLPNPKVVSYYPQCTTACVNAEVGAEFNVVLGPSTVNKNTVRLYKCALFDVTCKQYVLVDGWSDAVSPYTVSLNTDETDREKVNRQISLKHTVAFVQNTYYKIKIQGDIDGVKSIWQIQLDSAALNDDCDDNGKNCKTFSWVFRTKNDGTACAVDKVILNPNTAVVKVVGGQATYNALAIGSPDACNPNGQILDTSGASYSWNWSPPEKPDWKEKTDDRAVVWMSNFSSGKQDAPWCTESCLKAGSASAPETGLCGNGKVESGEECDPAGDNGNKGGNNNIEKCGWNCLLYIPSTEGTPACNAATIQNGNCCGNGPQVLPEAGEECDLGLLNGVTGSGCESSCTKEGTIVSYVACVETDTQKGMNVPADVCAKGEAQYTHKGQVISVKVHPVCGNGKEEPGEECDKGNQNGAANSNCSGSCLLQLVSVSKCGNGIVEKDNGEQCDPKDIAGGKGCSDTCQNLGSSPLFGSWCGDSVVGTGETCDSSSKNFSLNVDAAQYATAVGAGTIIEKKQTASISATISQAGQPSKKGIGTFELQCGFGPINSACPDASNTTNGAGTDSCCYQRPVVTIDQPKTNSSSVCPNAVFEVTMKNGEADKEALLNNIILAEQVVDDGTPNCPNGTTPFTYETKTFAPKNLWQKIIALVKRFLSIPVYAEQYKYCAGDAVISASSTYDNSTNTSVISVTPQIPLKQKKNYKLFVLNYDKAKGWSGLKDTHGVTFVDSNNFQKNISSEFTTLDVPFCKVTDVSVIPNYHLFNKKDATKEFVVIPVFIPAGIGVEGMQQIAPIPGQYEWSYVWNTNDSSVASVADAPFKGNNTVKAVGKNGNATITSGIKITKDTSAPSTKDQEITGEAQAQVFLCENPWPNITEYKDPTTGKMYGFGLIDAETFPPSVAAQGKAWNNFQTMYCKDAGISGFEDDLPALKQPAVLYHQDQVAPPSPADPILKEFFFTFEEASGNKDSLGLRVYPNIEHKTLKEWYQGQPWVPKGNPVPIKIGQYEALQEGRTYYIAGLNLGSSTLGESFYVQYYAGALKFYKVDLSCKSGNLCTISPVQDISGGLSFNPQTGQVVYKGSSFTEETIIKDLKGNQLKNLYHIKVPPAPAPAYTNVYVWSFSDNASADTVNIFNQLLANFTLNINIDNPRVCSADPSISCSKNLDCGAAGGECEAPLDKMNRDLKRIKDLALLANKIELYKILNQSYPNLKNNPSLGTFIPGLTNSKWLSWQGVLGNALGVAVPLDPINTFNGCGGGDANITSGGTTYNLKDFDAQTCWNGQISTFMCPKGSFIYQYEFASNSKASIRANFEIPSVKWNKPLEDFVGNSSLLDLNNSCKDQVIGLSEKCGDGVVGNGEQCEIGQVKEGVCNGGNTQTFGVNNYSVTNFFPCSDTCTWSADALPLSKLKLCSNNSNPDAPIACAQDADCSAVVPLPGPSSTCQSVLNFCAVTGKLCVTKKDCNQADVKDICNSFKASGLTCVPHGYCGNGKIEGSEVCDDGANNGKYGYCSFSCKTTGGAGYCGDGKLKLNAKNEPADPNKVCDASALWFGGNSSGWSYITDTQKTETYKDGKLKYFQQGWQTNNNLISCSEQENPDKCLWQGAKYNTDKLQSCSWDCQSYDYCGDGKVNSTLNSKGKPYEECEKSEACQVGYCTYKNGTKLMKSNAGVLCEDDAGCAPLALKIVPPFCDNKKCSSYSSNAGESCVTNGDCVQQFTCQGFVSGKRYCQMKSEFTPKPDNSNTPKKFSDDAVKFGLNSCVWDSKIIAGTTVTCLPLNATPVQASVGVCGDGIIQDGKKGADGNLLPGHGEVSMVVGAVPEVCDKGKVNGVIPFAEYGKTANYCAFGCGQVITVSGGFCGDKNVSAPEYCDASAAQSDYVCSGSITECNPNNTSSCSPSAECVPSARWSAGAKNSCDAKATGSTVPAGSFLTNCTNTCIGSCKVSVCGDKIIDPGEECDDGDPKTFKDGTNGVAPILSYNTAKQTKSYCTNSCLSGEVTNTFCGDKKITIPNEWCDANLFSPAATASCLKGKLSSCTNLCDNKYVCDNNAESAIIVTVQVLNTITDQYDPGSNGGKEFSLYWNDSEMTGNPIAFLDFSNNYKITLSALTGGAYGNLTIKYKKGPAEFGEVQVLVSSGFPSLENIETSNDNTNWKGSTIDNYTQNIFFQSVDSFVKINNIKL</sequence>
<feature type="domain" description="LamG-like jellyroll fold" evidence="5">
    <location>
        <begin position="589"/>
        <end position="724"/>
    </location>
</feature>
<accession>A0A0G1Q937</accession>
<evidence type="ECO:0000313" key="7">
    <source>
        <dbReference type="Proteomes" id="UP000034911"/>
    </source>
</evidence>
<name>A0A0G1Q937_9BACT</name>
<keyword evidence="2" id="KW-1015">Disulfide bond</keyword>
<evidence type="ECO:0000256" key="4">
    <source>
        <dbReference type="SAM" id="SignalP"/>
    </source>
</evidence>
<dbReference type="STRING" id="1619050.UX20_C0003G0009"/>
<reference evidence="6 7" key="1">
    <citation type="journal article" date="2015" name="Nature">
        <title>rRNA introns, odd ribosomes, and small enigmatic genomes across a large radiation of phyla.</title>
        <authorList>
            <person name="Brown C.T."/>
            <person name="Hug L.A."/>
            <person name="Thomas B.C."/>
            <person name="Sharon I."/>
            <person name="Castelle C.J."/>
            <person name="Singh A."/>
            <person name="Wilkins M.J."/>
            <person name="Williams K.H."/>
            <person name="Banfield J.F."/>
        </authorList>
    </citation>
    <scope>NUCLEOTIDE SEQUENCE [LARGE SCALE GENOMIC DNA]</scope>
</reference>
<feature type="transmembrane region" description="Helical" evidence="3">
    <location>
        <begin position="71"/>
        <end position="94"/>
    </location>
</feature>
<dbReference type="Proteomes" id="UP000034911">
    <property type="component" value="Unassembled WGS sequence"/>
</dbReference>
<dbReference type="Pfam" id="PF18895">
    <property type="entry name" value="T4SS_pilin"/>
    <property type="match status" value="1"/>
</dbReference>
<dbReference type="Gene3D" id="2.60.120.200">
    <property type="match status" value="1"/>
</dbReference>
<dbReference type="InterPro" id="IPR014756">
    <property type="entry name" value="Ig_E-set"/>
</dbReference>
<comment type="caution">
    <text evidence="6">The sequence shown here is derived from an EMBL/GenBank/DDBJ whole genome shotgun (WGS) entry which is preliminary data.</text>
</comment>
<keyword evidence="3" id="KW-0812">Transmembrane</keyword>
<dbReference type="InterPro" id="IPR013783">
    <property type="entry name" value="Ig-like_fold"/>
</dbReference>
<dbReference type="InterPro" id="IPR013320">
    <property type="entry name" value="ConA-like_dom_sf"/>
</dbReference>